<dbReference type="Proteomes" id="UP000245252">
    <property type="component" value="Unassembled WGS sequence"/>
</dbReference>
<evidence type="ECO:0000256" key="4">
    <source>
        <dbReference type="ARBA" id="ARBA00022989"/>
    </source>
</evidence>
<feature type="transmembrane region" description="Helical" evidence="6">
    <location>
        <begin position="54"/>
        <end position="72"/>
    </location>
</feature>
<dbReference type="GO" id="GO:0005886">
    <property type="term" value="C:plasma membrane"/>
    <property type="evidence" value="ECO:0007669"/>
    <property type="project" value="UniProtKB-SubCell"/>
</dbReference>
<dbReference type="OrthoDB" id="9804361at2"/>
<feature type="transmembrane region" description="Helical" evidence="6">
    <location>
        <begin position="197"/>
        <end position="220"/>
    </location>
</feature>
<feature type="transmembrane region" description="Helical" evidence="6">
    <location>
        <begin position="274"/>
        <end position="295"/>
    </location>
</feature>
<evidence type="ECO:0000256" key="2">
    <source>
        <dbReference type="ARBA" id="ARBA00022475"/>
    </source>
</evidence>
<keyword evidence="4 6" id="KW-1133">Transmembrane helix</keyword>
<dbReference type="EMBL" id="QFBC01000012">
    <property type="protein sequence ID" value="PWE54113.1"/>
    <property type="molecule type" value="Genomic_DNA"/>
</dbReference>
<evidence type="ECO:0000256" key="6">
    <source>
        <dbReference type="SAM" id="Phobius"/>
    </source>
</evidence>
<comment type="caution">
    <text evidence="7">The sequence shown here is derived from an EMBL/GenBank/DDBJ whole genome shotgun (WGS) entry which is preliminary data.</text>
</comment>
<evidence type="ECO:0008006" key="9">
    <source>
        <dbReference type="Google" id="ProtNLM"/>
    </source>
</evidence>
<dbReference type="InterPro" id="IPR043428">
    <property type="entry name" value="LivM-like"/>
</dbReference>
<sequence>MTKLNLDIIGGPLLVLAGLALPFAGADYLMGIAFNLAMWIALTQSWSILSAMTGYVSLGHVVFCGIGSYVFILTNGTLPMPVALACAGLAAGVMALVIGLPVLRVRGPYFVILTFGLAELAKNVIVQIETSLGQFSRLIFDAPALDTLYFIMFGLAVASTAAAVLVRHSKLGRGLVAIRENEEAAEAIGVPVTRLKLIAFVVAAIIPGIVGGVLLLRTSYFEAAQAFDPVISFSIVTMAIVGGMGTVRGPILGSLAFVLLSELLWARFPQLYMIILGALLILFILFMPRGLSGLFERREARR</sequence>
<keyword evidence="5 6" id="KW-0472">Membrane</keyword>
<feature type="transmembrane region" description="Helical" evidence="6">
    <location>
        <begin position="148"/>
        <end position="166"/>
    </location>
</feature>
<dbReference type="PANTHER" id="PTHR30482:SF10">
    <property type="entry name" value="HIGH-AFFINITY BRANCHED-CHAIN AMINO ACID TRANSPORT PROTEIN BRAE"/>
    <property type="match status" value="1"/>
</dbReference>
<gene>
    <name evidence="7" type="ORF">DEM27_22725</name>
</gene>
<evidence type="ECO:0000256" key="5">
    <source>
        <dbReference type="ARBA" id="ARBA00023136"/>
    </source>
</evidence>
<dbReference type="RefSeq" id="WP_109460520.1">
    <property type="nucleotide sequence ID" value="NZ_QFBC01000012.1"/>
</dbReference>
<evidence type="ECO:0000256" key="1">
    <source>
        <dbReference type="ARBA" id="ARBA00004651"/>
    </source>
</evidence>
<dbReference type="Pfam" id="PF02653">
    <property type="entry name" value="BPD_transp_2"/>
    <property type="match status" value="1"/>
</dbReference>
<proteinExistence type="predicted"/>
<reference evidence="7 8" key="1">
    <citation type="submission" date="2018-05" db="EMBL/GenBank/DDBJ databases">
        <title>The draft genome of strain NS-104.</title>
        <authorList>
            <person name="Hang P."/>
            <person name="Jiang J."/>
        </authorList>
    </citation>
    <scope>NUCLEOTIDE SEQUENCE [LARGE SCALE GENOMIC DNA]</scope>
    <source>
        <strain evidence="7 8">NS-104</strain>
    </source>
</reference>
<evidence type="ECO:0000313" key="7">
    <source>
        <dbReference type="EMBL" id="PWE54113.1"/>
    </source>
</evidence>
<evidence type="ECO:0000256" key="3">
    <source>
        <dbReference type="ARBA" id="ARBA00022692"/>
    </source>
</evidence>
<keyword evidence="3 6" id="KW-0812">Transmembrane</keyword>
<dbReference type="CDD" id="cd06581">
    <property type="entry name" value="TM_PBP1_LivM_like"/>
    <property type="match status" value="1"/>
</dbReference>
<feature type="transmembrane region" description="Helical" evidence="6">
    <location>
        <begin position="109"/>
        <end position="128"/>
    </location>
</feature>
<keyword evidence="8" id="KW-1185">Reference proteome</keyword>
<feature type="transmembrane region" description="Helical" evidence="6">
    <location>
        <begin position="226"/>
        <end position="244"/>
    </location>
</feature>
<comment type="subcellular location">
    <subcellularLocation>
        <location evidence="1">Cell membrane</location>
        <topology evidence="1">Multi-pass membrane protein</topology>
    </subcellularLocation>
</comment>
<organism evidence="7 8">
    <name type="scientific">Metarhizobium album</name>
    <dbReference type="NCBI Taxonomy" id="2182425"/>
    <lineage>
        <taxon>Bacteria</taxon>
        <taxon>Pseudomonadati</taxon>
        <taxon>Pseudomonadota</taxon>
        <taxon>Alphaproteobacteria</taxon>
        <taxon>Hyphomicrobiales</taxon>
        <taxon>Rhizobiaceae</taxon>
        <taxon>Metarhizobium</taxon>
    </lineage>
</organism>
<keyword evidence="2" id="KW-1003">Cell membrane</keyword>
<feature type="transmembrane region" description="Helical" evidence="6">
    <location>
        <begin position="78"/>
        <end position="102"/>
    </location>
</feature>
<dbReference type="InterPro" id="IPR001851">
    <property type="entry name" value="ABC_transp_permease"/>
</dbReference>
<dbReference type="PANTHER" id="PTHR30482">
    <property type="entry name" value="HIGH-AFFINITY BRANCHED-CHAIN AMINO ACID TRANSPORT SYSTEM PERMEASE"/>
    <property type="match status" value="1"/>
</dbReference>
<evidence type="ECO:0000313" key="8">
    <source>
        <dbReference type="Proteomes" id="UP000245252"/>
    </source>
</evidence>
<dbReference type="AlphaFoldDB" id="A0A2U2DLD2"/>
<feature type="transmembrane region" description="Helical" evidence="6">
    <location>
        <begin position="20"/>
        <end position="42"/>
    </location>
</feature>
<protein>
    <recommendedName>
        <fullName evidence="9">Branched-chain amino acid ABC transporter permease</fullName>
    </recommendedName>
</protein>
<accession>A0A2U2DLD2</accession>
<dbReference type="GO" id="GO:0015658">
    <property type="term" value="F:branched-chain amino acid transmembrane transporter activity"/>
    <property type="evidence" value="ECO:0007669"/>
    <property type="project" value="InterPro"/>
</dbReference>
<name>A0A2U2DLD2_9HYPH</name>